<evidence type="ECO:0000256" key="1">
    <source>
        <dbReference type="ARBA" id="ARBA00003283"/>
    </source>
</evidence>
<dbReference type="PANTHER" id="PTHR30349:SF41">
    <property type="entry name" value="INTEGRASE_RECOMBINASE PROTEIN MJ0367-RELATED"/>
    <property type="match status" value="1"/>
</dbReference>
<comment type="caution">
    <text evidence="9">The sequence shown here is derived from an EMBL/GenBank/DDBJ whole genome shotgun (WGS) entry which is preliminary data.</text>
</comment>
<evidence type="ECO:0000259" key="7">
    <source>
        <dbReference type="PROSITE" id="PS51898"/>
    </source>
</evidence>
<dbReference type="InterPro" id="IPR013762">
    <property type="entry name" value="Integrase-like_cat_sf"/>
</dbReference>
<keyword evidence="10" id="KW-1185">Reference proteome</keyword>
<dbReference type="Proteomes" id="UP001491552">
    <property type="component" value="Unassembled WGS sequence"/>
</dbReference>
<dbReference type="Gene3D" id="1.10.443.10">
    <property type="entry name" value="Intergrase catalytic core"/>
    <property type="match status" value="1"/>
</dbReference>
<dbReference type="InterPro" id="IPR050090">
    <property type="entry name" value="Tyrosine_recombinase_XerCD"/>
</dbReference>
<feature type="domain" description="Core-binding (CB)" evidence="8">
    <location>
        <begin position="41"/>
        <end position="124"/>
    </location>
</feature>
<dbReference type="Gene3D" id="1.10.150.130">
    <property type="match status" value="1"/>
</dbReference>
<dbReference type="Pfam" id="PF00589">
    <property type="entry name" value="Phage_integrase"/>
    <property type="match status" value="1"/>
</dbReference>
<name>A0ABV1G2X8_9FIRM</name>
<evidence type="ECO:0000256" key="2">
    <source>
        <dbReference type="ARBA" id="ARBA00008857"/>
    </source>
</evidence>
<dbReference type="InterPro" id="IPR044068">
    <property type="entry name" value="CB"/>
</dbReference>
<accession>A0ABV1G2X8</accession>
<dbReference type="EMBL" id="JBBMFF010000052">
    <property type="protein sequence ID" value="MEQ2509764.1"/>
    <property type="molecule type" value="Genomic_DNA"/>
</dbReference>
<dbReference type="PANTHER" id="PTHR30349">
    <property type="entry name" value="PHAGE INTEGRASE-RELATED"/>
    <property type="match status" value="1"/>
</dbReference>
<comment type="function">
    <text evidence="1">Site-specific tyrosine recombinase, which acts by catalyzing the cutting and rejoining of the recombining DNA molecules.</text>
</comment>
<evidence type="ECO:0000256" key="5">
    <source>
        <dbReference type="ARBA" id="ARBA00023172"/>
    </source>
</evidence>
<dbReference type="Pfam" id="PF14659">
    <property type="entry name" value="Phage_int_SAM_3"/>
    <property type="match status" value="1"/>
</dbReference>
<dbReference type="InterPro" id="IPR002104">
    <property type="entry name" value="Integrase_catalytic"/>
</dbReference>
<dbReference type="PROSITE" id="PS51898">
    <property type="entry name" value="TYR_RECOMBINASE"/>
    <property type="match status" value="1"/>
</dbReference>
<keyword evidence="3" id="KW-0229">DNA integration</keyword>
<dbReference type="InterPro" id="IPR004107">
    <property type="entry name" value="Integrase_SAM-like_N"/>
</dbReference>
<reference evidence="9 10" key="1">
    <citation type="submission" date="2024-03" db="EMBL/GenBank/DDBJ databases">
        <title>Human intestinal bacterial collection.</title>
        <authorList>
            <person name="Pauvert C."/>
            <person name="Hitch T.C.A."/>
            <person name="Clavel T."/>
        </authorList>
    </citation>
    <scope>NUCLEOTIDE SEQUENCE [LARGE SCALE GENOMIC DNA]</scope>
    <source>
        <strain evidence="9 10">CLA-AA-H192</strain>
    </source>
</reference>
<keyword evidence="4 6" id="KW-0238">DNA-binding</keyword>
<feature type="domain" description="Tyr recombinase" evidence="7">
    <location>
        <begin position="144"/>
        <end position="335"/>
    </location>
</feature>
<sequence>MINCEWIRKQKKERPSLGSSPGPKCKPNVRLRVRCANTEQPCFSALCDAWLLRKRDEIRESSYIKYRAILERHIKPRLGSRRLGGICTASVDAFTRELLETDGLSVKTVHDILSVLHSVLKDTEARRPAGALAVQIRYPKGKRREMRVLTIEEQKRLVAYLLHPTDSCKFGLLLALYTGLRIGELCALRWSCIDLREQTIRIAATMQRLGGTGEGTRIVIGAPKSDSSHRTIPLPAQIAALCRHMQPTDPEAYVLTGGPAYMEPRTLQYRLKRYTAACGLEGVHAHTLRHTFATRAIESGFELKSLSEVLGHATTAITMERYVHSTLEMKRTNMNKLAMPEI</sequence>
<dbReference type="CDD" id="cd01189">
    <property type="entry name" value="INT_ICEBs1_C_like"/>
    <property type="match status" value="1"/>
</dbReference>
<dbReference type="PROSITE" id="PS51900">
    <property type="entry name" value="CB"/>
    <property type="match status" value="1"/>
</dbReference>
<dbReference type="InterPro" id="IPR010998">
    <property type="entry name" value="Integrase_recombinase_N"/>
</dbReference>
<dbReference type="SUPFAM" id="SSF56349">
    <property type="entry name" value="DNA breaking-rejoining enzymes"/>
    <property type="match status" value="1"/>
</dbReference>
<evidence type="ECO:0000256" key="6">
    <source>
        <dbReference type="PROSITE-ProRule" id="PRU01248"/>
    </source>
</evidence>
<dbReference type="RefSeq" id="WP_349134475.1">
    <property type="nucleotide sequence ID" value="NZ_JBBMFF010000052.1"/>
</dbReference>
<evidence type="ECO:0000313" key="9">
    <source>
        <dbReference type="EMBL" id="MEQ2509764.1"/>
    </source>
</evidence>
<evidence type="ECO:0000259" key="8">
    <source>
        <dbReference type="PROSITE" id="PS51900"/>
    </source>
</evidence>
<evidence type="ECO:0000313" key="10">
    <source>
        <dbReference type="Proteomes" id="UP001491552"/>
    </source>
</evidence>
<evidence type="ECO:0000256" key="3">
    <source>
        <dbReference type="ARBA" id="ARBA00022908"/>
    </source>
</evidence>
<dbReference type="InterPro" id="IPR011010">
    <property type="entry name" value="DNA_brk_join_enz"/>
</dbReference>
<keyword evidence="5" id="KW-0233">DNA recombination</keyword>
<proteinExistence type="inferred from homology"/>
<evidence type="ECO:0000256" key="4">
    <source>
        <dbReference type="ARBA" id="ARBA00023125"/>
    </source>
</evidence>
<gene>
    <name evidence="9" type="ORF">WMO66_00650</name>
</gene>
<protein>
    <submittedName>
        <fullName evidence="9">Tyrosine-type recombinase/integrase</fullName>
    </submittedName>
</protein>
<comment type="similarity">
    <text evidence="2">Belongs to the 'phage' integrase family.</text>
</comment>
<organism evidence="9 10">
    <name type="scientific">Faecousia intestinalis</name>
    <dbReference type="NCBI Taxonomy" id="3133167"/>
    <lineage>
        <taxon>Bacteria</taxon>
        <taxon>Bacillati</taxon>
        <taxon>Bacillota</taxon>
        <taxon>Clostridia</taxon>
        <taxon>Eubacteriales</taxon>
        <taxon>Oscillospiraceae</taxon>
        <taxon>Faecousia</taxon>
    </lineage>
</organism>